<feature type="repeat" description="TPR" evidence="1">
    <location>
        <begin position="135"/>
        <end position="168"/>
    </location>
</feature>
<dbReference type="Pfam" id="PF14559">
    <property type="entry name" value="TPR_19"/>
    <property type="match status" value="1"/>
</dbReference>
<dbReference type="eggNOG" id="COG0457">
    <property type="taxonomic scope" value="Bacteria"/>
</dbReference>
<proteinExistence type="predicted"/>
<dbReference type="InterPro" id="IPR011990">
    <property type="entry name" value="TPR-like_helical_dom_sf"/>
</dbReference>
<keyword evidence="1" id="KW-0802">TPR repeat</keyword>
<sequence length="219" mass="24745">MFEKKCSKRNERRIKMNAETLTHHSHRAFINPGVNTMNPVSRFQPSIARRLAIPVLLFSLHVPQVFAAGDDDTNRKTPDCPAGQIYNSATKQCVPEKTSRLSDQDKTNYAYHLAKKGEYQAALNLLDTLKNGNTAEAWNYRGYATRKLGRTDEGIGYYQRSLALNPNYAKVREYLGEAWLVKGRPDLAREQLKTIAGLCGQNCEEYRDLQAAINGHPES</sequence>
<dbReference type="EMBL" id="CP002038">
    <property type="protein sequence ID" value="ADM98552.1"/>
    <property type="molecule type" value="Genomic_DNA"/>
</dbReference>
<evidence type="ECO:0000313" key="2">
    <source>
        <dbReference type="EMBL" id="ADM98552.1"/>
    </source>
</evidence>
<name>E0SCM8_DICD3</name>
<gene>
    <name evidence="2" type="ordered locus">Dda3937_02954</name>
</gene>
<dbReference type="AlphaFoldDB" id="E0SCM8"/>
<evidence type="ECO:0000256" key="1">
    <source>
        <dbReference type="PROSITE-ProRule" id="PRU00339"/>
    </source>
</evidence>
<dbReference type="KEGG" id="ddd:Dda3937_02954"/>
<dbReference type="PROSITE" id="PS50005">
    <property type="entry name" value="TPR"/>
    <property type="match status" value="1"/>
</dbReference>
<accession>E0SCM8</accession>
<organism evidence="2 3">
    <name type="scientific">Dickeya dadantii (strain 3937)</name>
    <name type="common">Erwinia chrysanthemi (strain 3937)</name>
    <dbReference type="NCBI Taxonomy" id="198628"/>
    <lineage>
        <taxon>Bacteria</taxon>
        <taxon>Pseudomonadati</taxon>
        <taxon>Pseudomonadota</taxon>
        <taxon>Gammaproteobacteria</taxon>
        <taxon>Enterobacterales</taxon>
        <taxon>Pectobacteriaceae</taxon>
        <taxon>Dickeya</taxon>
    </lineage>
</organism>
<dbReference type="SMART" id="SM00028">
    <property type="entry name" value="TPR"/>
    <property type="match status" value="2"/>
</dbReference>
<dbReference type="SUPFAM" id="SSF48452">
    <property type="entry name" value="TPR-like"/>
    <property type="match status" value="1"/>
</dbReference>
<protein>
    <submittedName>
        <fullName evidence="2">Uncharacterized protein</fullName>
    </submittedName>
</protein>
<dbReference type="InterPro" id="IPR019734">
    <property type="entry name" value="TPR_rpt"/>
</dbReference>
<dbReference type="HOGENOM" id="CLU_114955_0_0_6"/>
<dbReference type="Gene3D" id="1.25.40.10">
    <property type="entry name" value="Tetratricopeptide repeat domain"/>
    <property type="match status" value="1"/>
</dbReference>
<dbReference type="Proteomes" id="UP000006859">
    <property type="component" value="Chromosome"/>
</dbReference>
<evidence type="ECO:0000313" key="3">
    <source>
        <dbReference type="Proteomes" id="UP000006859"/>
    </source>
</evidence>
<dbReference type="STRING" id="198628.Dda3937_02954"/>
<keyword evidence="3" id="KW-1185">Reference proteome</keyword>
<reference evidence="2 3" key="1">
    <citation type="journal article" date="2011" name="J. Bacteriol.">
        <title>Genome sequence of the plant-pathogenic bacterium Dickeya dadantii 3937.</title>
        <authorList>
            <person name="Glasner J.D."/>
            <person name="Yang C.H."/>
            <person name="Reverchon S."/>
            <person name="Hugouvieux-Cotte-Pattat N."/>
            <person name="Condemine G."/>
            <person name="Bohin J.P."/>
            <person name="Van Gijsegem F."/>
            <person name="Yang S."/>
            <person name="Franza T."/>
            <person name="Expert D."/>
            <person name="Plunkett G. III"/>
            <person name="San Francisco M.J."/>
            <person name="Charkowski A.O."/>
            <person name="Py B."/>
            <person name="Bell K."/>
            <person name="Rauscher L."/>
            <person name="Rodriguez-Palenzuela P."/>
            <person name="Toussaint A."/>
            <person name="Holeva M.C."/>
            <person name="He S.Y."/>
            <person name="Douet V."/>
            <person name="Boccara M."/>
            <person name="Blanco C."/>
            <person name="Toth I."/>
            <person name="Anderson B.D."/>
            <person name="Biehl B.S."/>
            <person name="Mau B."/>
            <person name="Flynn S.M."/>
            <person name="Barras F."/>
            <person name="Lindeberg M."/>
            <person name="Birch P.R."/>
            <person name="Tsuyumu S."/>
            <person name="Shi X."/>
            <person name="Hibbing M."/>
            <person name="Yap M.N."/>
            <person name="Carpentier M."/>
            <person name="Dassa E."/>
            <person name="Umehara M."/>
            <person name="Kim J.F."/>
            <person name="Rusch M."/>
            <person name="Soni P."/>
            <person name="Mayhew G.F."/>
            <person name="Fouts D.E."/>
            <person name="Gill S.R."/>
            <person name="Blattner F.R."/>
            <person name="Keen N.T."/>
            <person name="Perna N.T."/>
        </authorList>
    </citation>
    <scope>NUCLEOTIDE SEQUENCE [LARGE SCALE GENOMIC DNA]</scope>
    <source>
        <strain evidence="2 3">3937</strain>
    </source>
</reference>